<evidence type="ECO:0000313" key="2">
    <source>
        <dbReference type="EMBL" id="XBG60849.1"/>
    </source>
</evidence>
<evidence type="ECO:0000259" key="1">
    <source>
        <dbReference type="Pfam" id="PF03544"/>
    </source>
</evidence>
<accession>A0AAU7BRX4</accession>
<organism evidence="2">
    <name type="scientific">Pontimicrobium sp. SW4</name>
    <dbReference type="NCBI Taxonomy" id="3153519"/>
    <lineage>
        <taxon>Bacteria</taxon>
        <taxon>Pseudomonadati</taxon>
        <taxon>Bacteroidota</taxon>
        <taxon>Flavobacteriia</taxon>
        <taxon>Flavobacteriales</taxon>
        <taxon>Flavobacteriaceae</taxon>
        <taxon>Pontimicrobium</taxon>
    </lineage>
</organism>
<reference evidence="2" key="1">
    <citation type="submission" date="2024-05" db="EMBL/GenBank/DDBJ databases">
        <title>Pontimicrobium maritimus sp. nov., isolated form sea water.</title>
        <authorList>
            <person name="Muhammad N."/>
            <person name="Vuong T.Q."/>
            <person name="Han H.L."/>
            <person name="Kim S.-G."/>
        </authorList>
    </citation>
    <scope>NUCLEOTIDE SEQUENCE</scope>
    <source>
        <strain evidence="2">SW4</strain>
    </source>
</reference>
<dbReference type="AlphaFoldDB" id="A0AAU7BRX4"/>
<name>A0AAU7BRX4_9FLAO</name>
<dbReference type="SUPFAM" id="SSF74653">
    <property type="entry name" value="TolA/TonB C-terminal domain"/>
    <property type="match status" value="1"/>
</dbReference>
<dbReference type="EMBL" id="CP157199">
    <property type="protein sequence ID" value="XBG60849.1"/>
    <property type="molecule type" value="Genomic_DNA"/>
</dbReference>
<gene>
    <name evidence="2" type="ORF">ABGB03_13385</name>
</gene>
<dbReference type="Gene3D" id="3.30.1150.10">
    <property type="match status" value="1"/>
</dbReference>
<dbReference type="GO" id="GO:0055085">
    <property type="term" value="P:transmembrane transport"/>
    <property type="evidence" value="ECO:0007669"/>
    <property type="project" value="InterPro"/>
</dbReference>
<dbReference type="Pfam" id="PF03544">
    <property type="entry name" value="TonB_C"/>
    <property type="match status" value="1"/>
</dbReference>
<sequence length="334" mass="38278">MKNYYSISIPKPCHEDWNTMTPKEKGRFCDSCSKTVIDFTNMRTHEIQDFIIKNKNNRICGHFKQTQLDSINLRIPSHVLSKKHSFNKLFLIALMIIMGTSLFSCTNKRGKKQKIDSVEVIDTLNKKAINIIELVPTINTDSISKKTAKTNPEETKIIEPQIDGEIIIETTGDIDVIENETLEVDSIKVIEPPEIEVVFGIIEIPKCPGSKKTPTDPYNFIEVETPPKFKSTNEELTNSELKTDFEKKIADFVSENFNIPQEDINLKGKQRVSTQFKIDSLGLVKDIRVRSPYKWLEKEAIRTLSLLPKLIPAKHNEKPVEMLYSLPIIFQVEE</sequence>
<feature type="domain" description="TonB C-terminal" evidence="1">
    <location>
        <begin position="271"/>
        <end position="331"/>
    </location>
</feature>
<protein>
    <submittedName>
        <fullName evidence="2">Energy transducer TonB</fullName>
    </submittedName>
</protein>
<dbReference type="InterPro" id="IPR037682">
    <property type="entry name" value="TonB_C"/>
</dbReference>
<dbReference type="RefSeq" id="WP_347923077.1">
    <property type="nucleotide sequence ID" value="NZ_CP157199.1"/>
</dbReference>
<proteinExistence type="predicted"/>